<dbReference type="EMBL" id="CM016558">
    <property type="protein sequence ID" value="TKW04603.1"/>
    <property type="molecule type" value="Genomic_DNA"/>
</dbReference>
<evidence type="ECO:0000256" key="3">
    <source>
        <dbReference type="ARBA" id="ARBA00038471"/>
    </source>
</evidence>
<evidence type="ECO:0000259" key="5">
    <source>
        <dbReference type="SMART" id="SM00856"/>
    </source>
</evidence>
<dbReference type="CDD" id="cd15795">
    <property type="entry name" value="PMEI-Pla_a_1_like"/>
    <property type="match status" value="1"/>
</dbReference>
<organism evidence="6 7">
    <name type="scientific">Setaria viridis</name>
    <name type="common">Green bristlegrass</name>
    <name type="synonym">Setaria italica subsp. viridis</name>
    <dbReference type="NCBI Taxonomy" id="4556"/>
    <lineage>
        <taxon>Eukaryota</taxon>
        <taxon>Viridiplantae</taxon>
        <taxon>Streptophyta</taxon>
        <taxon>Embryophyta</taxon>
        <taxon>Tracheophyta</taxon>
        <taxon>Spermatophyta</taxon>
        <taxon>Magnoliopsida</taxon>
        <taxon>Liliopsida</taxon>
        <taxon>Poales</taxon>
        <taxon>Poaceae</taxon>
        <taxon>PACMAD clade</taxon>
        <taxon>Panicoideae</taxon>
        <taxon>Panicodae</taxon>
        <taxon>Paniceae</taxon>
        <taxon>Cenchrinae</taxon>
        <taxon>Setaria</taxon>
    </lineage>
</organism>
<feature type="domain" description="Pectinesterase inhibitor" evidence="5">
    <location>
        <begin position="77"/>
        <end position="232"/>
    </location>
</feature>
<dbReference type="InterPro" id="IPR035513">
    <property type="entry name" value="Invertase/methylesterase_inhib"/>
</dbReference>
<evidence type="ECO:0000256" key="4">
    <source>
        <dbReference type="SAM" id="MobiDB-lite"/>
    </source>
</evidence>
<feature type="region of interest" description="Disordered" evidence="4">
    <location>
        <begin position="1"/>
        <end position="44"/>
    </location>
</feature>
<evidence type="ECO:0000313" key="6">
    <source>
        <dbReference type="EMBL" id="TKW04603.1"/>
    </source>
</evidence>
<evidence type="ECO:0000256" key="1">
    <source>
        <dbReference type="ARBA" id="ARBA00022729"/>
    </source>
</evidence>
<dbReference type="NCBIfam" id="TIGR01614">
    <property type="entry name" value="PME_inhib"/>
    <property type="match status" value="1"/>
</dbReference>
<protein>
    <recommendedName>
        <fullName evidence="5">Pectinesterase inhibitor domain-containing protein</fullName>
    </recommendedName>
</protein>
<dbReference type="AlphaFoldDB" id="A0A4U6TU12"/>
<proteinExistence type="inferred from homology"/>
<sequence>MSLYETKMRENPPRKIFASRHGYKSPSKRQSGNSTKPSHSPSQLPQAAMAASLVSIPVPVRFILLLLLAMAGTRAAPASETVKQICAEATSGGAHADLEPFCVASLQAAPGSDGADARGLAAIATNLTLANYTAAVATIKELQRRGGWSAAQRGALATCRQRYIEALNVVHSAVHALAAGRFRDYAADMGVVGKAATDCEDAFGAANAGGGPSPLWKVDQDAVNLTTVAALIVRSLK</sequence>
<keyword evidence="7" id="KW-1185">Reference proteome</keyword>
<dbReference type="SUPFAM" id="SSF101148">
    <property type="entry name" value="Plant invertase/pectin methylesterase inhibitor"/>
    <property type="match status" value="1"/>
</dbReference>
<feature type="compositionally biased region" description="Basic and acidic residues" evidence="4">
    <location>
        <begin position="1"/>
        <end position="13"/>
    </location>
</feature>
<evidence type="ECO:0000313" key="7">
    <source>
        <dbReference type="Proteomes" id="UP000298652"/>
    </source>
</evidence>
<feature type="compositionally biased region" description="Polar residues" evidence="4">
    <location>
        <begin position="28"/>
        <end position="44"/>
    </location>
</feature>
<name>A0A4U6TU12_SETVI</name>
<dbReference type="InterPro" id="IPR034088">
    <property type="entry name" value="Pla_a_1-like"/>
</dbReference>
<keyword evidence="1" id="KW-0732">Signal</keyword>
<feature type="compositionally biased region" description="Basic residues" evidence="4">
    <location>
        <begin position="17"/>
        <end position="27"/>
    </location>
</feature>
<gene>
    <name evidence="6" type="ORF">SEVIR_7G120400v2</name>
</gene>
<dbReference type="OMA" id="ADLEPFC"/>
<dbReference type="Gramene" id="TKW04603">
    <property type="protein sequence ID" value="TKW04603"/>
    <property type="gene ID" value="SEVIR_7G120400v2"/>
</dbReference>
<accession>A0A4U6TU12</accession>
<comment type="similarity">
    <text evidence="3">Belongs to the PMEI family.</text>
</comment>
<reference evidence="6" key="1">
    <citation type="submission" date="2019-03" db="EMBL/GenBank/DDBJ databases">
        <title>WGS assembly of Setaria viridis.</title>
        <authorList>
            <person name="Huang P."/>
            <person name="Jenkins J."/>
            <person name="Grimwood J."/>
            <person name="Barry K."/>
            <person name="Healey A."/>
            <person name="Mamidi S."/>
            <person name="Sreedasyam A."/>
            <person name="Shu S."/>
            <person name="Feldman M."/>
            <person name="Wu J."/>
            <person name="Yu Y."/>
            <person name="Chen C."/>
            <person name="Johnson J."/>
            <person name="Rokhsar D."/>
            <person name="Baxter I."/>
            <person name="Schmutz J."/>
            <person name="Brutnell T."/>
            <person name="Kellogg E."/>
        </authorList>
    </citation>
    <scope>NUCLEOTIDE SEQUENCE [LARGE SCALE GENOMIC DNA]</scope>
</reference>
<dbReference type="Gene3D" id="1.20.140.40">
    <property type="entry name" value="Invertase/pectin methylesterase inhibitor family protein"/>
    <property type="match status" value="1"/>
</dbReference>
<dbReference type="Pfam" id="PF04043">
    <property type="entry name" value="PMEI"/>
    <property type="match status" value="1"/>
</dbReference>
<dbReference type="SMART" id="SM00856">
    <property type="entry name" value="PMEI"/>
    <property type="match status" value="1"/>
</dbReference>
<dbReference type="PANTHER" id="PTHR35357:SF8">
    <property type="entry name" value="OS01G0111000 PROTEIN"/>
    <property type="match status" value="1"/>
</dbReference>
<dbReference type="InterPro" id="IPR006501">
    <property type="entry name" value="Pectinesterase_inhib_dom"/>
</dbReference>
<evidence type="ECO:0000256" key="2">
    <source>
        <dbReference type="ARBA" id="ARBA00023157"/>
    </source>
</evidence>
<dbReference type="Proteomes" id="UP000298652">
    <property type="component" value="Chromosome 7"/>
</dbReference>
<dbReference type="GO" id="GO:0004857">
    <property type="term" value="F:enzyme inhibitor activity"/>
    <property type="evidence" value="ECO:0007669"/>
    <property type="project" value="InterPro"/>
</dbReference>
<dbReference type="PANTHER" id="PTHR35357">
    <property type="entry name" value="OS02G0537100 PROTEIN"/>
    <property type="match status" value="1"/>
</dbReference>
<keyword evidence="2" id="KW-1015">Disulfide bond</keyword>